<dbReference type="PANTHER" id="PTHR12526:SF640">
    <property type="entry name" value="COLANIC ACID BIOSYNTHESIS GLYCOSYLTRANSFERASE WCAL-RELATED"/>
    <property type="match status" value="1"/>
</dbReference>
<keyword evidence="6" id="KW-1185">Reference proteome</keyword>
<keyword evidence="3 5" id="KW-0808">Transferase</keyword>
<dbReference type="Pfam" id="PF13692">
    <property type="entry name" value="Glyco_trans_1_4"/>
    <property type="match status" value="1"/>
</dbReference>
<dbReference type="InParanoid" id="A0A2T0GTZ9"/>
<dbReference type="Gene3D" id="3.40.50.2000">
    <property type="entry name" value="Glycogen Phosphorylase B"/>
    <property type="match status" value="2"/>
</dbReference>
<evidence type="ECO:0000256" key="3">
    <source>
        <dbReference type="ARBA" id="ARBA00022679"/>
    </source>
</evidence>
<dbReference type="STRING" id="1050202.GCA_000384035_02257"/>
<evidence type="ECO:0000313" key="6">
    <source>
        <dbReference type="Proteomes" id="UP000239352"/>
    </source>
</evidence>
<accession>A0A2T0GTZ9</accession>
<dbReference type="AlphaFoldDB" id="A0A2T0GTZ9"/>
<evidence type="ECO:0000256" key="2">
    <source>
        <dbReference type="ARBA" id="ARBA00022676"/>
    </source>
</evidence>
<protein>
    <submittedName>
        <fullName evidence="5">Glycosyl transferase family 1</fullName>
    </submittedName>
</protein>
<dbReference type="EMBL" id="PVSR01000029">
    <property type="protein sequence ID" value="PRW62564.1"/>
    <property type="molecule type" value="Genomic_DNA"/>
</dbReference>
<proteinExistence type="inferred from homology"/>
<keyword evidence="2" id="KW-0328">Glycosyltransferase</keyword>
<dbReference type="Pfam" id="PF13439">
    <property type="entry name" value="Glyco_transf_4"/>
    <property type="match status" value="1"/>
</dbReference>
<dbReference type="Proteomes" id="UP000239352">
    <property type="component" value="Unassembled WGS sequence"/>
</dbReference>
<dbReference type="GO" id="GO:0016757">
    <property type="term" value="F:glycosyltransferase activity"/>
    <property type="evidence" value="ECO:0007669"/>
    <property type="project" value="UniProtKB-KW"/>
</dbReference>
<dbReference type="PANTHER" id="PTHR12526">
    <property type="entry name" value="GLYCOSYLTRANSFERASE"/>
    <property type="match status" value="1"/>
</dbReference>
<gene>
    <name evidence="5" type="ORF">CEP50_14670</name>
</gene>
<dbReference type="CDD" id="cd03811">
    <property type="entry name" value="GT4_GT28_WabH-like"/>
    <property type="match status" value="1"/>
</dbReference>
<evidence type="ECO:0000259" key="4">
    <source>
        <dbReference type="Pfam" id="PF13439"/>
    </source>
</evidence>
<sequence length="383" mass="42566">MVRPVLFVHPSAELYGSDRMFLESVRALTEAGRVVLVVLPTGGPLVRRLHAAGARVLRCRTPVLRKSALRPRGLLTVLRDCLLGVLPALRLLLRYRPETVYVNTVTVPLWPPLARLLGHRVVAHVHEAEQDAPSPVRLGLNAPLLCCHTVLVNSHAAKEVLSGSLPVLREERVRVLRNGVRGPQRTPEPPPPERRPRRLLVVGRLSPRKGTDVAVRAVALLHARGYRVSLDLVGSTFPGYEWFERELEELVHRHGLEHVVTTHGFTDDVWAHYAAADIALVPSRTEPFGNTAVEAQLAMRPVIVTDAQGLPETVDRGRRGHVVPADDPRALADRTAELLDDWETATSLARSARAEAAELFSPRRYRHRVRRVVGVDEGTREFP</sequence>
<feature type="domain" description="Glycosyltransferase subfamily 4-like N-terminal" evidence="4">
    <location>
        <begin position="16"/>
        <end position="180"/>
    </location>
</feature>
<evidence type="ECO:0000256" key="1">
    <source>
        <dbReference type="ARBA" id="ARBA00009481"/>
    </source>
</evidence>
<reference evidence="5 6" key="1">
    <citation type="submission" date="2018-03" db="EMBL/GenBank/DDBJ databases">
        <title>Actinopolyspora mortivallis from Sahara, screening for active biomolecules.</title>
        <authorList>
            <person name="Selama O."/>
            <person name="Wellington E.M.H."/>
            <person name="Hacene H."/>
        </authorList>
    </citation>
    <scope>NUCLEOTIDE SEQUENCE [LARGE SCALE GENOMIC DNA]</scope>
    <source>
        <strain evidence="5 6">M5A</strain>
    </source>
</reference>
<name>A0A2T0GTZ9_ACTMO</name>
<evidence type="ECO:0000313" key="5">
    <source>
        <dbReference type="EMBL" id="PRW62564.1"/>
    </source>
</evidence>
<dbReference type="RefSeq" id="WP_106114520.1">
    <property type="nucleotide sequence ID" value="NZ_PVSR01000029.1"/>
</dbReference>
<dbReference type="SUPFAM" id="SSF53756">
    <property type="entry name" value="UDP-Glycosyltransferase/glycogen phosphorylase"/>
    <property type="match status" value="1"/>
</dbReference>
<dbReference type="InterPro" id="IPR028098">
    <property type="entry name" value="Glyco_trans_4-like_N"/>
</dbReference>
<comment type="similarity">
    <text evidence="1">Belongs to the glycosyltransferase group 1 family. Glycosyltransferase 4 subfamily.</text>
</comment>
<organism evidence="5 6">
    <name type="scientific">Actinopolyspora mortivallis</name>
    <dbReference type="NCBI Taxonomy" id="33906"/>
    <lineage>
        <taxon>Bacteria</taxon>
        <taxon>Bacillati</taxon>
        <taxon>Actinomycetota</taxon>
        <taxon>Actinomycetes</taxon>
        <taxon>Actinopolysporales</taxon>
        <taxon>Actinopolysporaceae</taxon>
        <taxon>Actinopolyspora</taxon>
    </lineage>
</organism>
<dbReference type="FunCoup" id="A0A2T0GTZ9">
    <property type="interactions" value="59"/>
</dbReference>
<comment type="caution">
    <text evidence="5">The sequence shown here is derived from an EMBL/GenBank/DDBJ whole genome shotgun (WGS) entry which is preliminary data.</text>
</comment>